<accession>W9C412</accession>
<keyword evidence="4" id="KW-1185">Reference proteome</keyword>
<keyword evidence="2" id="KW-1133">Transmembrane helix</keyword>
<dbReference type="EMBL" id="AYSA01000629">
    <property type="protein sequence ID" value="ESZ90438.1"/>
    <property type="molecule type" value="Genomic_DNA"/>
</dbReference>
<protein>
    <submittedName>
        <fullName evidence="3">Uncharacterized protein</fullName>
    </submittedName>
</protein>
<dbReference type="HOGENOM" id="CLU_638032_0_0_1"/>
<keyword evidence="2" id="KW-0472">Membrane</keyword>
<feature type="transmembrane region" description="Helical" evidence="2">
    <location>
        <begin position="272"/>
        <end position="291"/>
    </location>
</feature>
<feature type="region of interest" description="Disordered" evidence="1">
    <location>
        <begin position="405"/>
        <end position="430"/>
    </location>
</feature>
<comment type="caution">
    <text evidence="3">The sequence shown here is derived from an EMBL/GenBank/DDBJ whole genome shotgun (WGS) entry which is preliminary data.</text>
</comment>
<feature type="compositionally biased region" description="Basic and acidic residues" evidence="1">
    <location>
        <begin position="418"/>
        <end position="430"/>
    </location>
</feature>
<evidence type="ECO:0000313" key="3">
    <source>
        <dbReference type="EMBL" id="ESZ90438.1"/>
    </source>
</evidence>
<dbReference type="AlphaFoldDB" id="W9C412"/>
<organism evidence="3 4">
    <name type="scientific">Sclerotinia borealis (strain F-4128)</name>
    <dbReference type="NCBI Taxonomy" id="1432307"/>
    <lineage>
        <taxon>Eukaryota</taxon>
        <taxon>Fungi</taxon>
        <taxon>Dikarya</taxon>
        <taxon>Ascomycota</taxon>
        <taxon>Pezizomycotina</taxon>
        <taxon>Leotiomycetes</taxon>
        <taxon>Helotiales</taxon>
        <taxon>Sclerotiniaceae</taxon>
        <taxon>Sclerotinia</taxon>
    </lineage>
</organism>
<gene>
    <name evidence="3" type="ORF">SBOR_9181</name>
</gene>
<feature type="transmembrane region" description="Helical" evidence="2">
    <location>
        <begin position="348"/>
        <end position="368"/>
    </location>
</feature>
<dbReference type="Proteomes" id="UP000019487">
    <property type="component" value="Unassembled WGS sequence"/>
</dbReference>
<sequence>MDSYSVIGIGNATPSSTSLSSQSSWLSSTLFSSFNFFLKPYGTAFTYLGLGRCLFLALILSILEIVSLLAITTRYLGTEFLSNLPFTSAVGVALRTHVPFGAAKIRNHSSTPNLANSQLIEFSIFVSVWMDGACNYGALSDHLMGKCARVMRGDDRPAVQGPGGNSMIEIIPIRWRAILLTGNQSVLCVKWIAKEQLSYATWYAGGLYVDSKWMAQGLWTSARWSVESILRGTQWLAARIIEGYQNMVAIGYRIAGVLSNWGTCISQTAIAIYQYMAASVCWIAGILFNCGTCISRKTIAIMVYIIAIVSWISRFPLTMGTWVSAKILAVCQYIIANRGQIAKYLLQFCLWVSKGILTVFWKTVVWVLKCIVRILCFIPRTLFEMLSKIFNVFFDPPVDEEEEPKIIESRQARRKRERKEARARERQTSG</sequence>
<keyword evidence="2" id="KW-0812">Transmembrane</keyword>
<evidence type="ECO:0000313" key="4">
    <source>
        <dbReference type="Proteomes" id="UP000019487"/>
    </source>
</evidence>
<reference evidence="3 4" key="1">
    <citation type="journal article" date="2014" name="Genome Announc.">
        <title>Draft genome sequence of Sclerotinia borealis, a psychrophilic plant pathogenic fungus.</title>
        <authorList>
            <person name="Mardanov A.V."/>
            <person name="Beletsky A.V."/>
            <person name="Kadnikov V.V."/>
            <person name="Ignatov A.N."/>
            <person name="Ravin N.V."/>
        </authorList>
    </citation>
    <scope>NUCLEOTIDE SEQUENCE [LARGE SCALE GENOMIC DNA]</scope>
    <source>
        <strain evidence="4">F-4157</strain>
    </source>
</reference>
<feature type="transmembrane region" description="Helical" evidence="2">
    <location>
        <begin position="298"/>
        <end position="313"/>
    </location>
</feature>
<name>W9C412_SCLBF</name>
<proteinExistence type="predicted"/>
<evidence type="ECO:0000256" key="2">
    <source>
        <dbReference type="SAM" id="Phobius"/>
    </source>
</evidence>
<evidence type="ECO:0000256" key="1">
    <source>
        <dbReference type="SAM" id="MobiDB-lite"/>
    </source>
</evidence>
<feature type="transmembrane region" description="Helical" evidence="2">
    <location>
        <begin position="53"/>
        <end position="76"/>
    </location>
</feature>